<dbReference type="GO" id="GO:0032259">
    <property type="term" value="P:methylation"/>
    <property type="evidence" value="ECO:0007669"/>
    <property type="project" value="UniProtKB-KW"/>
</dbReference>
<organism evidence="1 2">
    <name type="scientific">Paraflavitalea soli</name>
    <dbReference type="NCBI Taxonomy" id="2315862"/>
    <lineage>
        <taxon>Bacteria</taxon>
        <taxon>Pseudomonadati</taxon>
        <taxon>Bacteroidota</taxon>
        <taxon>Chitinophagia</taxon>
        <taxon>Chitinophagales</taxon>
        <taxon>Chitinophagaceae</taxon>
        <taxon>Paraflavitalea</taxon>
    </lineage>
</organism>
<gene>
    <name evidence="1" type="ORF">D3H65_13895</name>
</gene>
<dbReference type="PANTHER" id="PTHR43861">
    <property type="entry name" value="TRANS-ACONITATE 2-METHYLTRANSFERASE-RELATED"/>
    <property type="match status" value="1"/>
</dbReference>
<dbReference type="KEGG" id="pseg:D3H65_13895"/>
<dbReference type="OrthoDB" id="323463at2"/>
<dbReference type="Pfam" id="PF13489">
    <property type="entry name" value="Methyltransf_23"/>
    <property type="match status" value="1"/>
</dbReference>
<keyword evidence="2" id="KW-1185">Reference proteome</keyword>
<sequence length="261" mass="30598">MFEFHADRKRYFDIQRDNAERFVIPFIEERFPIKPGQRVLEIGCGEAGVLLAFLEKGCTGVGVELDSPRLVNAAAWTKEYLDAGKVIYIDKDIYKVDVERELGGKFDIIILKDVIEHIHDQPKLIAEMKRLLNPSGCIFFGFPPWKMPFGGHQQMCKGKWLSKLPWYHLLPRSLYSYILKRNGEPVEALLEIRDTRISIEKFERIAKKTGYKISLSRHYLINPIYEYKFGWKARKQLGVIRHIPWLRNFVTTCVYYLITPE</sequence>
<dbReference type="EMBL" id="CP032157">
    <property type="protein sequence ID" value="AXY75010.1"/>
    <property type="molecule type" value="Genomic_DNA"/>
</dbReference>
<evidence type="ECO:0000313" key="2">
    <source>
        <dbReference type="Proteomes" id="UP000263900"/>
    </source>
</evidence>
<keyword evidence="1" id="KW-0808">Transferase</keyword>
<dbReference type="InterPro" id="IPR029063">
    <property type="entry name" value="SAM-dependent_MTases_sf"/>
</dbReference>
<evidence type="ECO:0000313" key="1">
    <source>
        <dbReference type="EMBL" id="AXY75010.1"/>
    </source>
</evidence>
<dbReference type="RefSeq" id="WP_119050892.1">
    <property type="nucleotide sequence ID" value="NZ_CP032157.1"/>
</dbReference>
<name>A0A3B7MPN2_9BACT</name>
<proteinExistence type="predicted"/>
<dbReference type="AlphaFoldDB" id="A0A3B7MPN2"/>
<dbReference type="Proteomes" id="UP000263900">
    <property type="component" value="Chromosome"/>
</dbReference>
<dbReference type="SUPFAM" id="SSF53335">
    <property type="entry name" value="S-adenosyl-L-methionine-dependent methyltransferases"/>
    <property type="match status" value="1"/>
</dbReference>
<reference evidence="1 2" key="1">
    <citation type="submission" date="2018-09" db="EMBL/GenBank/DDBJ databases">
        <title>Genome sequencing of strain 6GH32-13.</title>
        <authorList>
            <person name="Weon H.-Y."/>
            <person name="Heo J."/>
            <person name="Kwon S.-W."/>
        </authorList>
    </citation>
    <scope>NUCLEOTIDE SEQUENCE [LARGE SCALE GENOMIC DNA]</scope>
    <source>
        <strain evidence="1 2">5GH32-13</strain>
    </source>
</reference>
<dbReference type="Gene3D" id="3.40.50.150">
    <property type="entry name" value="Vaccinia Virus protein VP39"/>
    <property type="match status" value="1"/>
</dbReference>
<accession>A0A3B7MPN2</accession>
<dbReference type="GO" id="GO:0008168">
    <property type="term" value="F:methyltransferase activity"/>
    <property type="evidence" value="ECO:0007669"/>
    <property type="project" value="UniProtKB-KW"/>
</dbReference>
<dbReference type="CDD" id="cd02440">
    <property type="entry name" value="AdoMet_MTases"/>
    <property type="match status" value="1"/>
</dbReference>
<keyword evidence="1" id="KW-0489">Methyltransferase</keyword>
<protein>
    <submittedName>
        <fullName evidence="1">Class I SAM-dependent methyltransferase</fullName>
    </submittedName>
</protein>